<proteinExistence type="predicted"/>
<name>A0AAV8ZYA7_ACOGR</name>
<dbReference type="Proteomes" id="UP001179952">
    <property type="component" value="Unassembled WGS sequence"/>
</dbReference>
<evidence type="ECO:0000313" key="1">
    <source>
        <dbReference type="EMBL" id="KAK1256864.1"/>
    </source>
</evidence>
<sequence length="86" mass="9978">MLIDGNSVMYRSYYKLLAMLQRGFLEHADGNGDWALTIFRALSLQIIDVLEFTPSHVAVVFDHDGEMIHWHWHPLTVLSILFNIHV</sequence>
<organism evidence="1 2">
    <name type="scientific">Acorus gramineus</name>
    <name type="common">Dwarf sweet flag</name>
    <dbReference type="NCBI Taxonomy" id="55184"/>
    <lineage>
        <taxon>Eukaryota</taxon>
        <taxon>Viridiplantae</taxon>
        <taxon>Streptophyta</taxon>
        <taxon>Embryophyta</taxon>
        <taxon>Tracheophyta</taxon>
        <taxon>Spermatophyta</taxon>
        <taxon>Magnoliopsida</taxon>
        <taxon>Liliopsida</taxon>
        <taxon>Acoraceae</taxon>
        <taxon>Acorus</taxon>
    </lineage>
</organism>
<reference evidence="1" key="1">
    <citation type="journal article" date="2023" name="Nat. Commun.">
        <title>Diploid and tetraploid genomes of Acorus and the evolution of monocots.</title>
        <authorList>
            <person name="Ma L."/>
            <person name="Liu K.W."/>
            <person name="Li Z."/>
            <person name="Hsiao Y.Y."/>
            <person name="Qi Y."/>
            <person name="Fu T."/>
            <person name="Tang G.D."/>
            <person name="Zhang D."/>
            <person name="Sun W.H."/>
            <person name="Liu D.K."/>
            <person name="Li Y."/>
            <person name="Chen G.Z."/>
            <person name="Liu X.D."/>
            <person name="Liao X.Y."/>
            <person name="Jiang Y.T."/>
            <person name="Yu X."/>
            <person name="Hao Y."/>
            <person name="Huang J."/>
            <person name="Zhao X.W."/>
            <person name="Ke S."/>
            <person name="Chen Y.Y."/>
            <person name="Wu W.L."/>
            <person name="Hsu J.L."/>
            <person name="Lin Y.F."/>
            <person name="Huang M.D."/>
            <person name="Li C.Y."/>
            <person name="Huang L."/>
            <person name="Wang Z.W."/>
            <person name="Zhao X."/>
            <person name="Zhong W.Y."/>
            <person name="Peng D.H."/>
            <person name="Ahmad S."/>
            <person name="Lan S."/>
            <person name="Zhang J.S."/>
            <person name="Tsai W.C."/>
            <person name="Van de Peer Y."/>
            <person name="Liu Z.J."/>
        </authorList>
    </citation>
    <scope>NUCLEOTIDE SEQUENCE</scope>
    <source>
        <strain evidence="1">SCP</strain>
    </source>
</reference>
<dbReference type="Gene3D" id="3.40.50.1010">
    <property type="entry name" value="5'-nuclease"/>
    <property type="match status" value="1"/>
</dbReference>
<accession>A0AAV8ZYA7</accession>
<keyword evidence="2" id="KW-1185">Reference proteome</keyword>
<gene>
    <name evidence="1" type="ORF">QJS04_geneDACA024702</name>
</gene>
<dbReference type="AlphaFoldDB" id="A0AAV8ZYA7"/>
<comment type="caution">
    <text evidence="1">The sequence shown here is derived from an EMBL/GenBank/DDBJ whole genome shotgun (WGS) entry which is preliminary data.</text>
</comment>
<dbReference type="SUPFAM" id="SSF88723">
    <property type="entry name" value="PIN domain-like"/>
    <property type="match status" value="1"/>
</dbReference>
<protein>
    <recommendedName>
        <fullName evidence="3">5'-3' exonuclease alpha-helical arch N-terminal domain-containing protein</fullName>
    </recommendedName>
</protein>
<dbReference type="EMBL" id="JAUJYN010000076">
    <property type="protein sequence ID" value="KAK1256864.1"/>
    <property type="molecule type" value="Genomic_DNA"/>
</dbReference>
<reference evidence="1" key="2">
    <citation type="submission" date="2023-06" db="EMBL/GenBank/DDBJ databases">
        <authorList>
            <person name="Ma L."/>
            <person name="Liu K.-W."/>
            <person name="Li Z."/>
            <person name="Hsiao Y.-Y."/>
            <person name="Qi Y."/>
            <person name="Fu T."/>
            <person name="Tang G."/>
            <person name="Zhang D."/>
            <person name="Sun W.-H."/>
            <person name="Liu D.-K."/>
            <person name="Li Y."/>
            <person name="Chen G.-Z."/>
            <person name="Liu X.-D."/>
            <person name="Liao X.-Y."/>
            <person name="Jiang Y.-T."/>
            <person name="Yu X."/>
            <person name="Hao Y."/>
            <person name="Huang J."/>
            <person name="Zhao X.-W."/>
            <person name="Ke S."/>
            <person name="Chen Y.-Y."/>
            <person name="Wu W.-L."/>
            <person name="Hsu J.-L."/>
            <person name="Lin Y.-F."/>
            <person name="Huang M.-D."/>
            <person name="Li C.-Y."/>
            <person name="Huang L."/>
            <person name="Wang Z.-W."/>
            <person name="Zhao X."/>
            <person name="Zhong W.-Y."/>
            <person name="Peng D.-H."/>
            <person name="Ahmad S."/>
            <person name="Lan S."/>
            <person name="Zhang J.-S."/>
            <person name="Tsai W.-C."/>
            <person name="Van De Peer Y."/>
            <person name="Liu Z.-J."/>
        </authorList>
    </citation>
    <scope>NUCLEOTIDE SEQUENCE</scope>
    <source>
        <strain evidence="1">SCP</strain>
        <tissue evidence="1">Leaves</tissue>
    </source>
</reference>
<dbReference type="InterPro" id="IPR029060">
    <property type="entry name" value="PIN-like_dom_sf"/>
</dbReference>
<evidence type="ECO:0000313" key="2">
    <source>
        <dbReference type="Proteomes" id="UP001179952"/>
    </source>
</evidence>
<evidence type="ECO:0008006" key="3">
    <source>
        <dbReference type="Google" id="ProtNLM"/>
    </source>
</evidence>